<evidence type="ECO:0000256" key="1">
    <source>
        <dbReference type="SAM" id="SignalP"/>
    </source>
</evidence>
<sequence length="127" mass="14200">MAYWLLNTSALFFLLEQSLISDDVTPASPARRLPKALALRVQLASLIGLLIRHSTIFYDSLANSGLFGSLTDGLRDKQKKVRRFSMAALGELLFYISTQNADCRDNNPIESPSKDNRTSVGWQVSFF</sequence>
<evidence type="ECO:0000313" key="2">
    <source>
        <dbReference type="EMBL" id="CAL0327462.1"/>
    </source>
</evidence>
<reference evidence="2 3" key="1">
    <citation type="submission" date="2024-03" db="EMBL/GenBank/DDBJ databases">
        <authorList>
            <person name="Martinez-Hernandez J."/>
        </authorList>
    </citation>
    <scope>NUCLEOTIDE SEQUENCE [LARGE SCALE GENOMIC DNA]</scope>
</reference>
<gene>
    <name evidence="2" type="ORF">LLUT_LOCUS28522</name>
</gene>
<protein>
    <submittedName>
        <fullName evidence="2">Uncharacterized protein</fullName>
    </submittedName>
</protein>
<comment type="caution">
    <text evidence="2">The sequence shown here is derived from an EMBL/GenBank/DDBJ whole genome shotgun (WGS) entry which is preliminary data.</text>
</comment>
<dbReference type="AlphaFoldDB" id="A0AAV1Y0R8"/>
<dbReference type="EMBL" id="CAXHTB010000020">
    <property type="protein sequence ID" value="CAL0327462.1"/>
    <property type="molecule type" value="Genomic_DNA"/>
</dbReference>
<organism evidence="2 3">
    <name type="scientific">Lupinus luteus</name>
    <name type="common">European yellow lupine</name>
    <dbReference type="NCBI Taxonomy" id="3873"/>
    <lineage>
        <taxon>Eukaryota</taxon>
        <taxon>Viridiplantae</taxon>
        <taxon>Streptophyta</taxon>
        <taxon>Embryophyta</taxon>
        <taxon>Tracheophyta</taxon>
        <taxon>Spermatophyta</taxon>
        <taxon>Magnoliopsida</taxon>
        <taxon>eudicotyledons</taxon>
        <taxon>Gunneridae</taxon>
        <taxon>Pentapetalae</taxon>
        <taxon>rosids</taxon>
        <taxon>fabids</taxon>
        <taxon>Fabales</taxon>
        <taxon>Fabaceae</taxon>
        <taxon>Papilionoideae</taxon>
        <taxon>50 kb inversion clade</taxon>
        <taxon>genistoids sensu lato</taxon>
        <taxon>core genistoids</taxon>
        <taxon>Genisteae</taxon>
        <taxon>Lupinus</taxon>
    </lineage>
</organism>
<dbReference type="PANTHER" id="PTHR46562:SF1">
    <property type="entry name" value="SERINE_THREONINE-PROTEIN KINASE ULK4"/>
    <property type="match status" value="1"/>
</dbReference>
<dbReference type="InterPro" id="IPR016024">
    <property type="entry name" value="ARM-type_fold"/>
</dbReference>
<name>A0AAV1Y0R8_LUPLU</name>
<keyword evidence="1" id="KW-0732">Signal</keyword>
<feature type="chain" id="PRO_5043796854" evidence="1">
    <location>
        <begin position="22"/>
        <end position="127"/>
    </location>
</feature>
<dbReference type="Proteomes" id="UP001497480">
    <property type="component" value="Unassembled WGS sequence"/>
</dbReference>
<feature type="signal peptide" evidence="1">
    <location>
        <begin position="1"/>
        <end position="21"/>
    </location>
</feature>
<dbReference type="GO" id="GO:0008017">
    <property type="term" value="F:microtubule binding"/>
    <property type="evidence" value="ECO:0007669"/>
    <property type="project" value="InterPro"/>
</dbReference>
<keyword evidence="3" id="KW-1185">Reference proteome</keyword>
<dbReference type="SUPFAM" id="SSF48371">
    <property type="entry name" value="ARM repeat"/>
    <property type="match status" value="1"/>
</dbReference>
<evidence type="ECO:0000313" key="3">
    <source>
        <dbReference type="Proteomes" id="UP001497480"/>
    </source>
</evidence>
<proteinExistence type="predicted"/>
<dbReference type="PANTHER" id="PTHR46562">
    <property type="entry name" value="SERINE/THREONINE-KINASE ULK4-LIKE PROTEIN-RELATED"/>
    <property type="match status" value="1"/>
</dbReference>
<dbReference type="InterPro" id="IPR044591">
    <property type="entry name" value="RUK"/>
</dbReference>
<dbReference type="GO" id="GO:0000914">
    <property type="term" value="P:phragmoplast assembly"/>
    <property type="evidence" value="ECO:0007669"/>
    <property type="project" value="InterPro"/>
</dbReference>
<accession>A0AAV1Y0R8</accession>